<evidence type="ECO:0000256" key="10">
    <source>
        <dbReference type="ARBA" id="ARBA00025661"/>
    </source>
</evidence>
<dbReference type="GO" id="GO:0016592">
    <property type="term" value="C:mediator complex"/>
    <property type="evidence" value="ECO:0007669"/>
    <property type="project" value="InterPro"/>
</dbReference>
<organism evidence="15 16">
    <name type="scientific">Daldinia eschscholtzii</name>
    <dbReference type="NCBI Taxonomy" id="292717"/>
    <lineage>
        <taxon>Eukaryota</taxon>
        <taxon>Fungi</taxon>
        <taxon>Dikarya</taxon>
        <taxon>Ascomycota</taxon>
        <taxon>Pezizomycotina</taxon>
        <taxon>Sordariomycetes</taxon>
        <taxon>Xylariomycetidae</taxon>
        <taxon>Xylariales</taxon>
        <taxon>Hypoxylaceae</taxon>
        <taxon>Daldinia</taxon>
    </lineage>
</organism>
<keyword evidence="7" id="KW-0010">Activator</keyword>
<dbReference type="EMBL" id="JBANMG010000006">
    <property type="protein sequence ID" value="KAK6952043.1"/>
    <property type="molecule type" value="Genomic_DNA"/>
</dbReference>
<keyword evidence="5" id="KW-0678">Repressor</keyword>
<protein>
    <recommendedName>
        <fullName evidence="4">Mediator of RNA polymerase II transcription subunit 12</fullName>
    </recommendedName>
    <alternativeName>
        <fullName evidence="11">Mediator complex subunit 12</fullName>
    </alternativeName>
</protein>
<evidence type="ECO:0000256" key="5">
    <source>
        <dbReference type="ARBA" id="ARBA00022491"/>
    </source>
</evidence>
<keyword evidence="6" id="KW-0805">Transcription regulation</keyword>
<evidence type="ECO:0000256" key="1">
    <source>
        <dbReference type="ARBA" id="ARBA00004123"/>
    </source>
</evidence>
<dbReference type="GO" id="GO:0006357">
    <property type="term" value="P:regulation of transcription by RNA polymerase II"/>
    <property type="evidence" value="ECO:0007669"/>
    <property type="project" value="InterPro"/>
</dbReference>
<name>A0AAX6MHX2_9PEZI</name>
<feature type="region of interest" description="Disordered" evidence="13">
    <location>
        <begin position="1"/>
        <end position="51"/>
    </location>
</feature>
<dbReference type="SMART" id="SM01281">
    <property type="entry name" value="Med12"/>
    <property type="match status" value="1"/>
</dbReference>
<accession>A0AAX6MHX2</accession>
<dbReference type="PANTHER" id="PTHR46567">
    <property type="entry name" value="MEDIATOR OF RNA POLYMERASE II TRANSCRIPTION SUBUNIT 12"/>
    <property type="match status" value="1"/>
</dbReference>
<evidence type="ECO:0000256" key="3">
    <source>
        <dbReference type="ARBA" id="ARBA00011629"/>
    </source>
</evidence>
<evidence type="ECO:0000256" key="2">
    <source>
        <dbReference type="ARBA" id="ARBA00010289"/>
    </source>
</evidence>
<comment type="function">
    <text evidence="10">Component of the SRB8-11 complex. The SRB8-11 complex is a regulatory module of the Mediator complex which is itself involved in regulation of basal and activated RNA polymerase II-dependent transcription. The SRB8-11 complex may be involved in the transcriptional repression of a subset of genes regulated by Mediator. It may inhibit the association of the Mediator complex with RNA polymerase II to form the holoenzyme complex.</text>
</comment>
<comment type="caution">
    <text evidence="15">The sequence shown here is derived from an EMBL/GenBank/DDBJ whole genome shotgun (WGS) entry which is preliminary data.</text>
</comment>
<feature type="region of interest" description="Disordered" evidence="13">
    <location>
        <begin position="106"/>
        <end position="195"/>
    </location>
</feature>
<sequence length="1511" mass="168827">MAVPQRQPQRTLSGSGLSQSPTHQRTLSQQYLPPSPIRKSESFNEQSIDAGDVAQNRFTTIPRRGGSRLKLELANDGIEHPGFSESPQNLDTLSANKAFTPSRIMSMNDASDAGDLTPRTSRCQTADDDSVPLPMPPRRIRLVIPAKRPEPSSTTTTTPKKDTRPKPFVLEPPSIAPRYPNAGKSDSTGKTRAKDVPARACTDPCTGVADFYRWNGSHPEDQFSDNIIRHGYFDKAPAQSTQEPASAKALLFPALKHKTGLHTLSTVFTSILNQRRHNGQITSASTFKPPPRVTLTDTKREIWLKDLANPAISLRRLSRTIPHGIRGKVLLEQCLNKNVPTERAVWLAKCVGANEIRAFKRKGANGIFVMGGEAKWIRDWTVFVEQFVEAVCNNFSENDWKAKVTYAIRLATHLYAEHLLDRDHYMDWLVSGLENSNQAKLPMWLLIIQIYWKDLLKLRRHGRRLVSAILSHHSSIYHHPDRDILLPLATRLQSLVESLLLLCPENFINPGAWFKFRDSLSEPSRSGNNEARSRVFKSIDLRNDYLTSSNAKSQPALRSIVVQLLDSINRTPLDTDIPKRLWKTSDSKLPIVRTILEWCTSLYRPGIAKVYIATTLLRSSSASDVDITGAILEFLDTDPLEEFARKQLVYHLVSELVRSGHFSVPRYIQWLISRGGLSFPFEALPEGPCFTRLLVEIPLHSLNESMKNVRATLLRRASYSVDDEAQDMAMAISCIKSTLSVPLGPEDPLPQKMPKSLAKLLKQIKSSSRSLKTTISSWLSNDFLRGVVQNSQPGKGGVELPKTTFEMVRTLLEAAEDYTMLEEVLKLTATYTNAELLALCADTINLHLPVFTATGAAMPLFQTLYERLKIIMEEQGIGARPLLASLAYLVPRLPGLEDVAAQLQNDLIRIDRSSAADASSPLSDNMATQLQDAETELSEQIEKLASYTSADRPTMERLFYAIIKKLQVYWGKADERQRLCCILLTRLRVFDIQHFNELMRGWIQHLRKLTNRPHIDQLFPPLVSSGCLPLSILLATASRNQDQTTQPQPNAVGSASVYMQEILQMLIMPCSPSPVMTSEDCYRFRIVQDHARREHARELMPLVRGALAEYSNSLNQHTSIPQPLDNKLFEAKVLEVLRFLVLVDPNAASQIVSLKSPDPKLAALIETWTTKLLIPHSGGGQKSFEQVLELANEFTLPFCQVKLSLNLAVDESGSPEASERTQSQFELLSKALDNAIDANNIMWTGILPSLSPDITHHMRNRAESRLLDIIPSLKNLPGDATFDRDINMAENLLTVIDSIFRGGSGSKVFQLSSALVDKLADLWDILASRNSEYASLQAAVLSRWLPLVLSYLTLFTSPSTSALDASRVSGGEVRGRALVILAGLIQELDNHPSTNLGQKAFDIALVLADNLPEEARLLCVRAVKDATADPRIRYLFSFAPNPAENLMLAHREKPPQGIQERRAMAMGINMIPEKLTPFVFRRWEILNEPTPMVGENDTSLSLTLFDARKIK</sequence>
<reference evidence="15 16" key="1">
    <citation type="journal article" date="2024" name="Front Chem Biol">
        <title>Unveiling the potential of Daldinia eschscholtzii MFLUCC 19-0629 through bioactivity and bioinformatics studies for enhanced sustainable agriculture production.</title>
        <authorList>
            <person name="Brooks S."/>
            <person name="Weaver J.A."/>
            <person name="Klomchit A."/>
            <person name="Alharthi S.A."/>
            <person name="Onlamun T."/>
            <person name="Nurani R."/>
            <person name="Vong T.K."/>
            <person name="Alberti F."/>
            <person name="Greco C."/>
        </authorList>
    </citation>
    <scope>NUCLEOTIDE SEQUENCE [LARGE SCALE GENOMIC DNA]</scope>
    <source>
        <strain evidence="15">MFLUCC 19-0629</strain>
    </source>
</reference>
<comment type="subunit">
    <text evidence="3">Component of the SRB8-11 complex, which itself associates with the Mediator complex.</text>
</comment>
<proteinExistence type="inferred from homology"/>
<keyword evidence="8" id="KW-0804">Transcription</keyword>
<evidence type="ECO:0000256" key="12">
    <source>
        <dbReference type="SAM" id="Coils"/>
    </source>
</evidence>
<evidence type="ECO:0000256" key="13">
    <source>
        <dbReference type="SAM" id="MobiDB-lite"/>
    </source>
</evidence>
<evidence type="ECO:0000256" key="8">
    <source>
        <dbReference type="ARBA" id="ARBA00023163"/>
    </source>
</evidence>
<feature type="domain" description="Mediator complex subunit Med12" evidence="14">
    <location>
        <begin position="286"/>
        <end position="349"/>
    </location>
</feature>
<evidence type="ECO:0000313" key="15">
    <source>
        <dbReference type="EMBL" id="KAK6952043.1"/>
    </source>
</evidence>
<dbReference type="GO" id="GO:0003712">
    <property type="term" value="F:transcription coregulator activity"/>
    <property type="evidence" value="ECO:0007669"/>
    <property type="project" value="InterPro"/>
</dbReference>
<dbReference type="Pfam" id="PF25326">
    <property type="entry name" value="ARM_SRB8"/>
    <property type="match status" value="1"/>
</dbReference>
<evidence type="ECO:0000256" key="4">
    <source>
        <dbReference type="ARBA" id="ARBA00019622"/>
    </source>
</evidence>
<keyword evidence="12" id="KW-0175">Coiled coil</keyword>
<feature type="compositionally biased region" description="Polar residues" evidence="13">
    <location>
        <begin position="1"/>
        <end position="32"/>
    </location>
</feature>
<evidence type="ECO:0000256" key="6">
    <source>
        <dbReference type="ARBA" id="ARBA00023015"/>
    </source>
</evidence>
<dbReference type="Pfam" id="PF09497">
    <property type="entry name" value="Med12"/>
    <property type="match status" value="1"/>
</dbReference>
<evidence type="ECO:0000256" key="11">
    <source>
        <dbReference type="ARBA" id="ARBA00032010"/>
    </source>
</evidence>
<keyword evidence="9" id="KW-0539">Nucleus</keyword>
<feature type="coiled-coil region" evidence="12">
    <location>
        <begin position="923"/>
        <end position="950"/>
    </location>
</feature>
<dbReference type="InterPro" id="IPR019035">
    <property type="entry name" value="Mediator_Med12"/>
</dbReference>
<evidence type="ECO:0000256" key="9">
    <source>
        <dbReference type="ARBA" id="ARBA00023242"/>
    </source>
</evidence>
<evidence type="ECO:0000256" key="7">
    <source>
        <dbReference type="ARBA" id="ARBA00023159"/>
    </source>
</evidence>
<evidence type="ECO:0000259" key="14">
    <source>
        <dbReference type="SMART" id="SM01281"/>
    </source>
</evidence>
<dbReference type="PANTHER" id="PTHR46567:SF1">
    <property type="entry name" value="MEDIATOR OF RNA POLYMERASE II TRANSCRIPTION SUBUNIT 12"/>
    <property type="match status" value="1"/>
</dbReference>
<keyword evidence="16" id="KW-1185">Reference proteome</keyword>
<dbReference type="Proteomes" id="UP001369815">
    <property type="component" value="Unassembled WGS sequence"/>
</dbReference>
<dbReference type="InterPro" id="IPR057344">
    <property type="entry name" value="ARM_SRB8"/>
</dbReference>
<evidence type="ECO:0000313" key="16">
    <source>
        <dbReference type="Proteomes" id="UP001369815"/>
    </source>
</evidence>
<gene>
    <name evidence="15" type="ORF">Daesc_006571</name>
</gene>
<comment type="subcellular location">
    <subcellularLocation>
        <location evidence="1">Nucleus</location>
    </subcellularLocation>
</comment>
<comment type="similarity">
    <text evidence="2">Belongs to the Mediator complex subunit 12 family.</text>
</comment>